<dbReference type="Gramene" id="OBART02G09100.1">
    <property type="protein sequence ID" value="OBART02G09100.1"/>
    <property type="gene ID" value="OBART02G09100"/>
</dbReference>
<name>A0A0D3F2L2_9ORYZ</name>
<sequence length="111" mass="12426">MEQSWKWNMFVYYKHDVLVWKRTELGPMMAGKEQGSISLEEKGHAEGNWDPGISQTPTNTDAAAVLHHQESTGEGWNASNQMVKNCWCVARVTTRSLSPLSGTAPHCYSKS</sequence>
<reference evidence="1" key="2">
    <citation type="submission" date="2015-03" db="UniProtKB">
        <authorList>
            <consortium name="EnsemblPlants"/>
        </authorList>
    </citation>
    <scope>IDENTIFICATION</scope>
</reference>
<reference evidence="1" key="1">
    <citation type="journal article" date="2009" name="Rice">
        <title>De Novo Next Generation Sequencing of Plant Genomes.</title>
        <authorList>
            <person name="Rounsley S."/>
            <person name="Marri P.R."/>
            <person name="Yu Y."/>
            <person name="He R."/>
            <person name="Sisneros N."/>
            <person name="Goicoechea J.L."/>
            <person name="Lee S.J."/>
            <person name="Angelova A."/>
            <person name="Kudrna D."/>
            <person name="Luo M."/>
            <person name="Affourtit J."/>
            <person name="Desany B."/>
            <person name="Knight J."/>
            <person name="Niazi F."/>
            <person name="Egholm M."/>
            <person name="Wing R.A."/>
        </authorList>
    </citation>
    <scope>NUCLEOTIDE SEQUENCE [LARGE SCALE GENOMIC DNA]</scope>
    <source>
        <strain evidence="1">cv. IRGC 105608</strain>
    </source>
</reference>
<dbReference type="AlphaFoldDB" id="A0A0D3F2L2"/>
<dbReference type="PaxDb" id="65489-OBART02G09100.1"/>
<accession>A0A0D3F2L2</accession>
<evidence type="ECO:0000313" key="2">
    <source>
        <dbReference type="Proteomes" id="UP000026960"/>
    </source>
</evidence>
<organism evidence="1">
    <name type="scientific">Oryza barthii</name>
    <dbReference type="NCBI Taxonomy" id="65489"/>
    <lineage>
        <taxon>Eukaryota</taxon>
        <taxon>Viridiplantae</taxon>
        <taxon>Streptophyta</taxon>
        <taxon>Embryophyta</taxon>
        <taxon>Tracheophyta</taxon>
        <taxon>Spermatophyta</taxon>
        <taxon>Magnoliopsida</taxon>
        <taxon>Liliopsida</taxon>
        <taxon>Poales</taxon>
        <taxon>Poaceae</taxon>
        <taxon>BOP clade</taxon>
        <taxon>Oryzoideae</taxon>
        <taxon>Oryzeae</taxon>
        <taxon>Oryzinae</taxon>
        <taxon>Oryza</taxon>
    </lineage>
</organism>
<protein>
    <submittedName>
        <fullName evidence="1">Uncharacterized protein</fullName>
    </submittedName>
</protein>
<dbReference type="Proteomes" id="UP000026960">
    <property type="component" value="Chromosome 2"/>
</dbReference>
<dbReference type="HOGENOM" id="CLU_178811_0_0_1"/>
<dbReference type="EnsemblPlants" id="OBART02G09100.1">
    <property type="protein sequence ID" value="OBART02G09100.1"/>
    <property type="gene ID" value="OBART02G09100"/>
</dbReference>
<evidence type="ECO:0000313" key="1">
    <source>
        <dbReference type="EnsemblPlants" id="OBART02G09100.1"/>
    </source>
</evidence>
<proteinExistence type="predicted"/>
<keyword evidence="2" id="KW-1185">Reference proteome</keyword>